<keyword evidence="2" id="KW-0175">Coiled coil</keyword>
<feature type="compositionally biased region" description="Basic and acidic residues" evidence="3">
    <location>
        <begin position="522"/>
        <end position="534"/>
    </location>
</feature>
<evidence type="ECO:0000256" key="2">
    <source>
        <dbReference type="SAM" id="Coils"/>
    </source>
</evidence>
<dbReference type="SUPFAM" id="SSF53098">
    <property type="entry name" value="Ribonuclease H-like"/>
    <property type="match status" value="1"/>
</dbReference>
<evidence type="ECO:0000256" key="3">
    <source>
        <dbReference type="SAM" id="MobiDB-lite"/>
    </source>
</evidence>
<feature type="region of interest" description="Disordered" evidence="3">
    <location>
        <begin position="836"/>
        <end position="869"/>
    </location>
</feature>
<dbReference type="EMBL" id="CAJNDS010002541">
    <property type="protein sequence ID" value="CAE7518926.1"/>
    <property type="molecule type" value="Genomic_DNA"/>
</dbReference>
<feature type="domain" description="CCHC-type" evidence="4">
    <location>
        <begin position="502"/>
        <end position="516"/>
    </location>
</feature>
<dbReference type="GO" id="GO:0008270">
    <property type="term" value="F:zinc ion binding"/>
    <property type="evidence" value="ECO:0007669"/>
    <property type="project" value="UniProtKB-KW"/>
</dbReference>
<dbReference type="InterPro" id="IPR036397">
    <property type="entry name" value="RNaseH_sf"/>
</dbReference>
<evidence type="ECO:0000256" key="1">
    <source>
        <dbReference type="PROSITE-ProRule" id="PRU00047"/>
    </source>
</evidence>
<feature type="compositionally biased region" description="Low complexity" evidence="3">
    <location>
        <begin position="463"/>
        <end position="479"/>
    </location>
</feature>
<protein>
    <recommendedName>
        <fullName evidence="4">CCHC-type domain-containing protein</fullName>
    </recommendedName>
</protein>
<gene>
    <name evidence="5" type="ORF">SNAT2548_LOCUS29047</name>
</gene>
<feature type="compositionally biased region" description="Acidic residues" evidence="3">
    <location>
        <begin position="858"/>
        <end position="869"/>
    </location>
</feature>
<feature type="coiled-coil region" evidence="2">
    <location>
        <begin position="88"/>
        <end position="115"/>
    </location>
</feature>
<feature type="region of interest" description="Disordered" evidence="3">
    <location>
        <begin position="517"/>
        <end position="557"/>
    </location>
</feature>
<evidence type="ECO:0000259" key="4">
    <source>
        <dbReference type="PROSITE" id="PS50158"/>
    </source>
</evidence>
<feature type="compositionally biased region" description="Low complexity" evidence="3">
    <location>
        <begin position="535"/>
        <end position="557"/>
    </location>
</feature>
<dbReference type="OrthoDB" id="430358at2759"/>
<keyword evidence="6" id="KW-1185">Reference proteome</keyword>
<organism evidence="5 6">
    <name type="scientific">Symbiodinium natans</name>
    <dbReference type="NCBI Taxonomy" id="878477"/>
    <lineage>
        <taxon>Eukaryota</taxon>
        <taxon>Sar</taxon>
        <taxon>Alveolata</taxon>
        <taxon>Dinophyceae</taxon>
        <taxon>Suessiales</taxon>
        <taxon>Symbiodiniaceae</taxon>
        <taxon>Symbiodinium</taxon>
    </lineage>
</organism>
<evidence type="ECO:0000313" key="6">
    <source>
        <dbReference type="Proteomes" id="UP000604046"/>
    </source>
</evidence>
<dbReference type="GO" id="GO:0003676">
    <property type="term" value="F:nucleic acid binding"/>
    <property type="evidence" value="ECO:0007669"/>
    <property type="project" value="InterPro"/>
</dbReference>
<keyword evidence="1" id="KW-0862">Zinc</keyword>
<dbReference type="PROSITE" id="PS50158">
    <property type="entry name" value="ZF_CCHC"/>
    <property type="match status" value="1"/>
</dbReference>
<sequence>MEPHAPLGPTSSDDDMDHAFQQIMTAQVAAALRIWMRALGVVETQDNAASPALVFYSSLGSSLLSPPGGPWPEHFQQFQSQVSSDTNRLRAENALAQAQRMRQQLERERTRAAGKMMVVLMDMWVLREVKAEMRDGRLYPSQDFQGKFTLVDYRSNHMHYLAFTNPSLVGPESVGPDGMTTADWVLLSMAKGIEELLKKNQGAAKPGQPEAVKPGAQELPKLPEYDPETAAIDMVHWTPHIGPILEDISDTSGLRWGDAATILVVVSGRLQLKPVAEGQLQKPEWSRVERRAVAMLLSAIPDSLRRDIITHGDMTAMGVMCRILTVYQPGNKQEKSLILKNLESPGESTSSSHAAQGLRRWLLWLKRARTLGIVEPDASILMKGLDKLTQRVIRSDSELAFRVSLVRASLQVDNNPQPSTVLQYHQHLLAELETQAGTTTKEPSSSSTTTPAIKDLTAAPGLSTSPEQSPKSPSPTSTSDVCRFYLKDKGCNRGTSEEKKAKCLACGSTSHIAKDCTVPGSKRKEKETAAESGREASTTSSTATTAMGADGTLTATGGQRPMKAIAFESPEATEMKSLMTKALEEIRRVQVLRVDGTVEGPGERMHFEEKLQQLRDVTAASARHLQEVTVSWWTALQRYVDTRDVKDMKEAINKAAFLKALDEEETVLLHDFGNMEPWERFKALPVNRRRRKRLGTHDAVVLDLDRIKGDLPEEELWKVLLKYGRRRIETALVLEKPASKKVGATWAADGSYQSFVEEAGIEGWPVRNAAAGRQHRSSLHPMAYTLSIDVAGPLKHQGVTPDSKGLRYFLRGAYRFPRLEGVSPEAGFPLLKDEDEEFSDGEEQPGDVDAFGAGVEPGPDETLEDGMPSEEEEEKKAWKKMREGFTTPIPLDTAYFAAPMRNKKATSVLPALQRIYVDAKALGFPMHRVHGDRAGELRSKMVRNWVLGKGMLPTTTEGDNPASNGAAEAGVKYLKKRVRVLLDSGAVHKSAWPLALNAAASIQWCDRMGLPSPMVAPFGSPCCVKIERYKTGAVEDLGPKWTREKYLGPSTDVRGPVEPPPLKDVAPPLVVEPAWRLKSTTKPSDVKVKALAQHLLSMEDFSKEGCLEMLEKLVVAAKATLGVFTGNAIPPHTDAHIQRGSWNYVVEISDRSQRGLWVSGDDQSNPTRGVAERGEAIQQLPDGSQCSGRYYNIAERATGFNPKKFYGFTPNSANDWLLVGYTPSGVEKLMEEDEYTDRDDEEPRGRNAGVADRQYGGGWTQFRRGWVMEDRHEELRRQWGLQTLVSSGLTAKILRILLLCGWICGAKAETLEAPLQLDGSIEFYALMMMASIAMVGVWELMRWAYGKASKWLGRRWDPRRNRHLERLRNMVEDELAEQLNDRLQWSAPQPMMVDAEVQCNMGMTRLMSVEPTRVEIREVEREVQTWHPGPCYVSNGGDHVHVMRDCWGLRNAAHVQVRTFCACCRNGGRQLYPARTI</sequence>
<comment type="caution">
    <text evidence="5">The sequence shown here is derived from an EMBL/GenBank/DDBJ whole genome shotgun (WGS) entry which is preliminary data.</text>
</comment>
<feature type="compositionally biased region" description="Acidic residues" evidence="3">
    <location>
        <begin position="836"/>
        <end position="846"/>
    </location>
</feature>
<dbReference type="Gene3D" id="3.30.420.10">
    <property type="entry name" value="Ribonuclease H-like superfamily/Ribonuclease H"/>
    <property type="match status" value="1"/>
</dbReference>
<feature type="region of interest" description="Disordered" evidence="3">
    <location>
        <begin position="1232"/>
        <end position="1253"/>
    </location>
</feature>
<name>A0A812T6K4_9DINO</name>
<keyword evidence="1" id="KW-0479">Metal-binding</keyword>
<reference evidence="5" key="1">
    <citation type="submission" date="2021-02" db="EMBL/GenBank/DDBJ databases">
        <authorList>
            <person name="Dougan E. K."/>
            <person name="Rhodes N."/>
            <person name="Thang M."/>
            <person name="Chan C."/>
        </authorList>
    </citation>
    <scope>NUCLEOTIDE SEQUENCE</scope>
</reference>
<accession>A0A812T6K4</accession>
<feature type="compositionally biased region" description="Acidic residues" evidence="3">
    <location>
        <begin position="1232"/>
        <end position="1242"/>
    </location>
</feature>
<evidence type="ECO:0000313" key="5">
    <source>
        <dbReference type="EMBL" id="CAE7518926.1"/>
    </source>
</evidence>
<dbReference type="InterPro" id="IPR001878">
    <property type="entry name" value="Znf_CCHC"/>
</dbReference>
<proteinExistence type="predicted"/>
<keyword evidence="1" id="KW-0863">Zinc-finger</keyword>
<dbReference type="InterPro" id="IPR012337">
    <property type="entry name" value="RNaseH-like_sf"/>
</dbReference>
<dbReference type="Proteomes" id="UP000604046">
    <property type="component" value="Unassembled WGS sequence"/>
</dbReference>
<feature type="region of interest" description="Disordered" evidence="3">
    <location>
        <begin position="457"/>
        <end position="479"/>
    </location>
</feature>